<dbReference type="GO" id="GO:0016787">
    <property type="term" value="F:hydrolase activity"/>
    <property type="evidence" value="ECO:0007669"/>
    <property type="project" value="UniProtKB-KW"/>
</dbReference>
<name>A0ABU4FTK4_9ACTN</name>
<comment type="caution">
    <text evidence="5">The sequence shown here is derived from an EMBL/GenBank/DDBJ whole genome shotgun (WGS) entry which is preliminary data.</text>
</comment>
<proteinExistence type="inferred from homology"/>
<dbReference type="Pfam" id="PF12710">
    <property type="entry name" value="HAD"/>
    <property type="match status" value="1"/>
</dbReference>
<evidence type="ECO:0000313" key="5">
    <source>
        <dbReference type="EMBL" id="MDV7223266.1"/>
    </source>
</evidence>
<dbReference type="Gene3D" id="3.40.50.1000">
    <property type="entry name" value="HAD superfamily/HAD-like"/>
    <property type="match status" value="1"/>
</dbReference>
<keyword evidence="4" id="KW-0460">Magnesium</keyword>
<dbReference type="NCBIfam" id="TIGR01490">
    <property type="entry name" value="HAD-SF-IB-hyp1"/>
    <property type="match status" value="1"/>
</dbReference>
<sequence>MTGPMRLVFSDVDETLVDVKTMFDFLAYYFTGVYGPKGTRFAERVRRDLVARAAAGTPREVGSRVYYRAWTGEPAARVQARAAAWFAERSADPGFFLAATRRALDLHRERGAVVVLVSGSFPAVLEPIAAEIGAAHLLCSVPETLDGVLTGELVGEPLIGEAKGAAVRGMLRRHPAADPADCHAYGDHISDLPMLAEVGHPVVVGDSAELVAALPHARVLGSGVGSGVEAPQ</sequence>
<dbReference type="Gene3D" id="1.20.1440.100">
    <property type="entry name" value="SG protein - dephosphorylation function"/>
    <property type="match status" value="1"/>
</dbReference>
<protein>
    <submittedName>
        <fullName evidence="5">HAD-IB family hydrolase</fullName>
    </submittedName>
</protein>
<organism evidence="5 6">
    <name type="scientific">Streptomyces prunicolor</name>
    <dbReference type="NCBI Taxonomy" id="67348"/>
    <lineage>
        <taxon>Bacteria</taxon>
        <taxon>Bacillati</taxon>
        <taxon>Actinomycetota</taxon>
        <taxon>Actinomycetes</taxon>
        <taxon>Kitasatosporales</taxon>
        <taxon>Streptomycetaceae</taxon>
        <taxon>Streptomyces</taxon>
    </lineage>
</organism>
<evidence type="ECO:0000313" key="6">
    <source>
        <dbReference type="Proteomes" id="UP001187346"/>
    </source>
</evidence>
<keyword evidence="3 5" id="KW-0378">Hydrolase</keyword>
<keyword evidence="6" id="KW-1185">Reference proteome</keyword>
<dbReference type="SUPFAM" id="SSF56784">
    <property type="entry name" value="HAD-like"/>
    <property type="match status" value="1"/>
</dbReference>
<dbReference type="PANTHER" id="PTHR43344:SF13">
    <property type="entry name" value="PHOSPHATASE RV3661-RELATED"/>
    <property type="match status" value="1"/>
</dbReference>
<dbReference type="Proteomes" id="UP001187346">
    <property type="component" value="Unassembled WGS sequence"/>
</dbReference>
<accession>A0ABU4FTK4</accession>
<dbReference type="RefSeq" id="WP_317775791.1">
    <property type="nucleotide sequence ID" value="NZ_JAWMAJ010000297.1"/>
</dbReference>
<evidence type="ECO:0000256" key="4">
    <source>
        <dbReference type="ARBA" id="ARBA00022842"/>
    </source>
</evidence>
<dbReference type="InterPro" id="IPR006385">
    <property type="entry name" value="HAD_hydro_SerB1"/>
</dbReference>
<evidence type="ECO:0000256" key="2">
    <source>
        <dbReference type="ARBA" id="ARBA00022723"/>
    </source>
</evidence>
<evidence type="ECO:0000256" key="3">
    <source>
        <dbReference type="ARBA" id="ARBA00022801"/>
    </source>
</evidence>
<reference evidence="5 6" key="1">
    <citation type="submission" date="2023-10" db="EMBL/GenBank/DDBJ databases">
        <title>Characterization of rhizosphere-enriched actinobacteria from wheat plants lab-grown on chernevaya soil.</title>
        <authorList>
            <person name="Tikhonova E.N."/>
            <person name="Konopkin A."/>
            <person name="Kravchenko I.K."/>
        </authorList>
    </citation>
    <scope>NUCLEOTIDE SEQUENCE [LARGE SCALE GENOMIC DNA]</scope>
    <source>
        <strain evidence="5 6">RR29</strain>
    </source>
</reference>
<dbReference type="InterPro" id="IPR023214">
    <property type="entry name" value="HAD_sf"/>
</dbReference>
<dbReference type="EMBL" id="JAWMAJ010000297">
    <property type="protein sequence ID" value="MDV7223266.1"/>
    <property type="molecule type" value="Genomic_DNA"/>
</dbReference>
<dbReference type="InterPro" id="IPR036412">
    <property type="entry name" value="HAD-like_sf"/>
</dbReference>
<comment type="similarity">
    <text evidence="1">Belongs to the HAD-like hydrolase superfamily. SerB family.</text>
</comment>
<dbReference type="PANTHER" id="PTHR43344">
    <property type="entry name" value="PHOSPHOSERINE PHOSPHATASE"/>
    <property type="match status" value="1"/>
</dbReference>
<gene>
    <name evidence="5" type="ORF">R5A26_45845</name>
</gene>
<dbReference type="InterPro" id="IPR050582">
    <property type="entry name" value="HAD-like_SerB"/>
</dbReference>
<evidence type="ECO:0000256" key="1">
    <source>
        <dbReference type="ARBA" id="ARBA00009184"/>
    </source>
</evidence>
<dbReference type="NCBIfam" id="TIGR01488">
    <property type="entry name" value="HAD-SF-IB"/>
    <property type="match status" value="1"/>
</dbReference>
<keyword evidence="2" id="KW-0479">Metal-binding</keyword>